<evidence type="ECO:0000256" key="1">
    <source>
        <dbReference type="ARBA" id="ARBA00004371"/>
    </source>
</evidence>
<evidence type="ECO:0000256" key="8">
    <source>
        <dbReference type="ARBA" id="ARBA00023180"/>
    </source>
</evidence>
<dbReference type="WBParaSite" id="ACRNAN_scaffold1760.g19230.t1">
    <property type="protein sequence ID" value="ACRNAN_scaffold1760.g19230.t1"/>
    <property type="gene ID" value="ACRNAN_scaffold1760.g19230"/>
</dbReference>
<dbReference type="GO" id="GO:0016791">
    <property type="term" value="F:phosphatase activity"/>
    <property type="evidence" value="ECO:0007669"/>
    <property type="project" value="UniProtKB-ARBA"/>
</dbReference>
<evidence type="ECO:0000256" key="5">
    <source>
        <dbReference type="ARBA" id="ARBA00022729"/>
    </source>
</evidence>
<dbReference type="InterPro" id="IPR029132">
    <property type="entry name" value="CBAH/NAAA_C"/>
</dbReference>
<keyword evidence="9" id="KW-0458">Lysosome</keyword>
<dbReference type="Proteomes" id="UP000887540">
    <property type="component" value="Unplaced"/>
</dbReference>
<dbReference type="InterPro" id="IPR029033">
    <property type="entry name" value="His_PPase_superfam"/>
</dbReference>
<organism evidence="12 13">
    <name type="scientific">Acrobeloides nanus</name>
    <dbReference type="NCBI Taxonomy" id="290746"/>
    <lineage>
        <taxon>Eukaryota</taxon>
        <taxon>Metazoa</taxon>
        <taxon>Ecdysozoa</taxon>
        <taxon>Nematoda</taxon>
        <taxon>Chromadorea</taxon>
        <taxon>Rhabditida</taxon>
        <taxon>Tylenchina</taxon>
        <taxon>Cephalobomorpha</taxon>
        <taxon>Cephaloboidea</taxon>
        <taxon>Cephalobidae</taxon>
        <taxon>Acrobeloides</taxon>
    </lineage>
</organism>
<proteinExistence type="inferred from homology"/>
<reference evidence="13" key="1">
    <citation type="submission" date="2022-11" db="UniProtKB">
        <authorList>
            <consortium name="WormBaseParasite"/>
        </authorList>
    </citation>
    <scope>IDENTIFICATION</scope>
</reference>
<dbReference type="InterPro" id="IPR000560">
    <property type="entry name" value="His_Pase_clade-2"/>
</dbReference>
<feature type="domain" description="Acid ceramidase N-terminal" evidence="11">
    <location>
        <begin position="316"/>
        <end position="354"/>
    </location>
</feature>
<evidence type="ECO:0000256" key="3">
    <source>
        <dbReference type="ARBA" id="ARBA00005730"/>
    </source>
</evidence>
<evidence type="ECO:0000313" key="13">
    <source>
        <dbReference type="WBParaSite" id="ACRNAN_scaffold1760.g19230.t1"/>
    </source>
</evidence>
<accession>A0A914D1R7</accession>
<dbReference type="GO" id="GO:0017040">
    <property type="term" value="F:N-acylsphingosine amidohydrolase activity"/>
    <property type="evidence" value="ECO:0007669"/>
    <property type="project" value="UniProtKB-EC"/>
</dbReference>
<evidence type="ECO:0000313" key="12">
    <source>
        <dbReference type="Proteomes" id="UP000887540"/>
    </source>
</evidence>
<dbReference type="SUPFAM" id="SSF53254">
    <property type="entry name" value="Phosphoglycerate mutase-like"/>
    <property type="match status" value="1"/>
</dbReference>
<sequence>MEDQLWNQGATWQPFPIHADSPEEKDPLLKPTSFDCPIYDKLFTNDTESYVNKLKQTYAMLFKFLGNVTGYGSSITFDNLLTLSSINREIAQNMTQPAWVSKVWPEYDFKTTLQLINEISNENRVREFNLRKLYYLRGGYILGDWLKRAKDVVSGNQKEPSKMVLYSAHEGTLLSLMYALQINDNQPIPYAATIVMEIWKNDDGEYEIELFYIRNQNLISVSIPGCEKICPFQKLYNLRKKDAIFDEHVLYRECGLTYCDLGLPINKPSSACINEINIFVLIFSSLENTPQNPEGKFGWECLVGQQQLYNPSTLEQVPWFNVSLDEDPTTRWNHVVTQYVNEMNATINTFKSTLFGYISVFKIDPAPIWAVLMSIMKEGYQKLQEPYKSELGGMAKIAGFPIEEVFILNLFYEISAACTSIVAQDPNGHVYHGRNLDFGMYFMWNAADHQWLLTDNLRTLNINVNFIKDGKILFKGVTFAGHSGILTGVKPGGFSVSIDERDNGGSFKPLIDFFINGPKGRDQVLYALRDVMSNANTFDEAIEYFSTVPLYVGGYFIVGGPSPNQGAIVTRSFNETLMVQAINNITATENWYVLQTNYDWNQIDDYMDQRTIPGRTCMNKLGQKNVGFPGLFQVLSSKSTLNKATVHSSIMDIQNGILETYIQRCQDCWIN</sequence>
<evidence type="ECO:0000256" key="6">
    <source>
        <dbReference type="ARBA" id="ARBA00022801"/>
    </source>
</evidence>
<dbReference type="PANTHER" id="PTHR28583:SF1">
    <property type="entry name" value="ACID CERAMIDASE"/>
    <property type="match status" value="1"/>
</dbReference>
<feature type="domain" description="Choloylglycine hydrolase/NAAA C-terminal" evidence="10">
    <location>
        <begin position="418"/>
        <end position="599"/>
    </location>
</feature>
<dbReference type="PANTHER" id="PTHR28583">
    <property type="entry name" value="ACID AMIDASE"/>
    <property type="match status" value="1"/>
</dbReference>
<dbReference type="InterPro" id="IPR029130">
    <property type="entry name" value="Acid_ceramidase_N"/>
</dbReference>
<comment type="similarity">
    <text evidence="3">Belongs to the acid ceramidase family.</text>
</comment>
<keyword evidence="5" id="KW-0732">Signal</keyword>
<dbReference type="Pfam" id="PF15508">
    <property type="entry name" value="NAAA-beta"/>
    <property type="match status" value="1"/>
</dbReference>
<dbReference type="EC" id="3.5.1.23" evidence="4"/>
<dbReference type="FunFam" id="3.60.60.10:FF:000006">
    <property type="entry name" value="N-acylethanolamine-hydrolyzing acid amidase"/>
    <property type="match status" value="1"/>
</dbReference>
<keyword evidence="7" id="KW-0865">Zymogen</keyword>
<dbReference type="GO" id="GO:0005764">
    <property type="term" value="C:lysosome"/>
    <property type="evidence" value="ECO:0007669"/>
    <property type="project" value="UniProtKB-SubCell"/>
</dbReference>
<dbReference type="Gene3D" id="3.60.60.10">
    <property type="entry name" value="Penicillin V Acylase, Chain A"/>
    <property type="match status" value="1"/>
</dbReference>
<keyword evidence="6" id="KW-0378">Hydrolase</keyword>
<evidence type="ECO:0000256" key="7">
    <source>
        <dbReference type="ARBA" id="ARBA00023145"/>
    </source>
</evidence>
<dbReference type="Gene3D" id="3.40.50.1240">
    <property type="entry name" value="Phosphoglycerate mutase-like"/>
    <property type="match status" value="1"/>
</dbReference>
<evidence type="ECO:0000259" key="11">
    <source>
        <dbReference type="Pfam" id="PF15508"/>
    </source>
</evidence>
<dbReference type="AlphaFoldDB" id="A0A914D1R7"/>
<comment type="pathway">
    <text evidence="2">Lipid metabolism.</text>
</comment>
<evidence type="ECO:0000256" key="4">
    <source>
        <dbReference type="ARBA" id="ARBA00011891"/>
    </source>
</evidence>
<dbReference type="Pfam" id="PF02275">
    <property type="entry name" value="CBAH"/>
    <property type="match status" value="1"/>
</dbReference>
<dbReference type="Pfam" id="PF00328">
    <property type="entry name" value="His_Phos_2"/>
    <property type="match status" value="1"/>
</dbReference>
<protein>
    <recommendedName>
        <fullName evidence="4">ceramidase</fullName>
        <ecNumber evidence="4">3.5.1.23</ecNumber>
    </recommendedName>
</protein>
<keyword evidence="8" id="KW-0325">Glycoprotein</keyword>
<evidence type="ECO:0000259" key="10">
    <source>
        <dbReference type="Pfam" id="PF02275"/>
    </source>
</evidence>
<name>A0A914D1R7_9BILA</name>
<evidence type="ECO:0000256" key="2">
    <source>
        <dbReference type="ARBA" id="ARBA00005189"/>
    </source>
</evidence>
<evidence type="ECO:0000256" key="9">
    <source>
        <dbReference type="ARBA" id="ARBA00023228"/>
    </source>
</evidence>
<keyword evidence="12" id="KW-1185">Reference proteome</keyword>
<comment type="subcellular location">
    <subcellularLocation>
        <location evidence="1">Lysosome</location>
    </subcellularLocation>
</comment>